<dbReference type="InterPro" id="IPR029501">
    <property type="entry name" value="EndoU_bac"/>
</dbReference>
<protein>
    <submittedName>
        <fullName evidence="2">EndoU domain-containing protein</fullName>
    </submittedName>
</protein>
<proteinExistence type="predicted"/>
<reference evidence="2 3" key="1">
    <citation type="submission" date="2020-07" db="EMBL/GenBank/DDBJ databases">
        <title>Huge and variable diversity of episymbiotic CPR bacteria and DPANN archaea in groundwater ecosystems.</title>
        <authorList>
            <person name="He C.Y."/>
            <person name="Keren R."/>
            <person name="Whittaker M."/>
            <person name="Farag I.F."/>
            <person name="Doudna J."/>
            <person name="Cate J.H.D."/>
            <person name="Banfield J.F."/>
        </authorList>
    </citation>
    <scope>NUCLEOTIDE SEQUENCE [LARGE SCALE GENOMIC DNA]</scope>
    <source>
        <strain evidence="2">NC_groundwater_70_Ag_B-0.1um_54_66</strain>
    </source>
</reference>
<name>A0A7T5R482_9BACT</name>
<accession>A0A7T5R482</accession>
<dbReference type="Pfam" id="PF14436">
    <property type="entry name" value="EndoU_bacteria"/>
    <property type="match status" value="1"/>
</dbReference>
<evidence type="ECO:0000259" key="1">
    <source>
        <dbReference type="Pfam" id="PF14436"/>
    </source>
</evidence>
<organism evidence="2 3">
    <name type="scientific">Micavibrio aeruginosavorus</name>
    <dbReference type="NCBI Taxonomy" id="349221"/>
    <lineage>
        <taxon>Bacteria</taxon>
        <taxon>Pseudomonadati</taxon>
        <taxon>Bdellovibrionota</taxon>
        <taxon>Bdellovibrionia</taxon>
        <taxon>Bdellovibrionales</taxon>
        <taxon>Pseudobdellovibrionaceae</taxon>
        <taxon>Micavibrio</taxon>
    </lineage>
</organism>
<dbReference type="Proteomes" id="UP000595362">
    <property type="component" value="Chromosome"/>
</dbReference>
<dbReference type="EMBL" id="CP066681">
    <property type="protein sequence ID" value="QQG37212.1"/>
    <property type="molecule type" value="Genomic_DNA"/>
</dbReference>
<evidence type="ECO:0000313" key="3">
    <source>
        <dbReference type="Proteomes" id="UP000595362"/>
    </source>
</evidence>
<dbReference type="GO" id="GO:0004519">
    <property type="term" value="F:endonuclease activity"/>
    <property type="evidence" value="ECO:0007669"/>
    <property type="project" value="InterPro"/>
</dbReference>
<gene>
    <name evidence="2" type="ORF">HYS17_05475</name>
</gene>
<feature type="domain" description="Bacterial EndoU nuclease" evidence="1">
    <location>
        <begin position="64"/>
        <end position="131"/>
    </location>
</feature>
<dbReference type="AlphaFoldDB" id="A0A7T5R482"/>
<sequence length="146" mass="15943">MKPRRLIPFALATAATLWLIAGALMPPASSLPPRPETAPVLTAQGRQHLLYGDERGGGHLHGAGRPCKSEFPASWDAAAVIDRVQNIAANDNINWRQQDNGYHVAEQTIDDIRVRVILNQDQSRIITAYPTNVPRNPCPAKPANDP</sequence>
<evidence type="ECO:0000313" key="2">
    <source>
        <dbReference type="EMBL" id="QQG37212.1"/>
    </source>
</evidence>